<dbReference type="SUPFAM" id="SSF48452">
    <property type="entry name" value="TPR-like"/>
    <property type="match status" value="2"/>
</dbReference>
<evidence type="ECO:0000313" key="3">
    <source>
        <dbReference type="EMBL" id="MBD8869508.1"/>
    </source>
</evidence>
<proteinExistence type="predicted"/>
<name>A0A927K4D8_9ACTN</name>
<dbReference type="EMBL" id="JACYXZ010000002">
    <property type="protein sequence ID" value="MBD8869508.1"/>
    <property type="molecule type" value="Genomic_DNA"/>
</dbReference>
<dbReference type="PANTHER" id="PTHR10098">
    <property type="entry name" value="RAPSYN-RELATED"/>
    <property type="match status" value="1"/>
</dbReference>
<protein>
    <submittedName>
        <fullName evidence="3">CHAT domain-containing protein</fullName>
    </submittedName>
</protein>
<dbReference type="PANTHER" id="PTHR10098:SF108">
    <property type="entry name" value="TETRATRICOPEPTIDE REPEAT PROTEIN 28"/>
    <property type="match status" value="1"/>
</dbReference>
<organism evidence="3 4">
    <name type="scientific">Nocardioides donggukensis</name>
    <dbReference type="NCBI Taxonomy" id="2774019"/>
    <lineage>
        <taxon>Bacteria</taxon>
        <taxon>Bacillati</taxon>
        <taxon>Actinomycetota</taxon>
        <taxon>Actinomycetes</taxon>
        <taxon>Propionibacteriales</taxon>
        <taxon>Nocardioidaceae</taxon>
        <taxon>Nocardioides</taxon>
    </lineage>
</organism>
<keyword evidence="4" id="KW-1185">Reference proteome</keyword>
<dbReference type="Pfam" id="PF12770">
    <property type="entry name" value="CHAT"/>
    <property type="match status" value="1"/>
</dbReference>
<gene>
    <name evidence="3" type="ORF">IE331_07720</name>
</gene>
<feature type="region of interest" description="Disordered" evidence="1">
    <location>
        <begin position="595"/>
        <end position="615"/>
    </location>
</feature>
<evidence type="ECO:0000259" key="2">
    <source>
        <dbReference type="Pfam" id="PF12770"/>
    </source>
</evidence>
<dbReference type="AlphaFoldDB" id="A0A927K4D8"/>
<reference evidence="3" key="1">
    <citation type="submission" date="2020-09" db="EMBL/GenBank/DDBJ databases">
        <title>Nocardioides sp. strain MJB4 16S ribosomal RNA gene Genome sequencing and assembly.</title>
        <authorList>
            <person name="Kim I."/>
        </authorList>
    </citation>
    <scope>NUCLEOTIDE SEQUENCE</scope>
    <source>
        <strain evidence="3">MJB4</strain>
    </source>
</reference>
<evidence type="ECO:0000256" key="1">
    <source>
        <dbReference type="SAM" id="MobiDB-lite"/>
    </source>
</evidence>
<dbReference type="InterPro" id="IPR011990">
    <property type="entry name" value="TPR-like_helical_dom_sf"/>
</dbReference>
<dbReference type="RefSeq" id="WP_192142254.1">
    <property type="nucleotide sequence ID" value="NZ_JACYXZ010000002.1"/>
</dbReference>
<dbReference type="InterPro" id="IPR024983">
    <property type="entry name" value="CHAT_dom"/>
</dbReference>
<feature type="domain" description="CHAT" evidence="2">
    <location>
        <begin position="682"/>
        <end position="933"/>
    </location>
</feature>
<dbReference type="Proteomes" id="UP000616839">
    <property type="component" value="Unassembled WGS sequence"/>
</dbReference>
<sequence length="947" mass="100805">MTQQLDLLVEDLLGAPDLGARLGLLRAAGTVDREGLLWLEDEVEARIHTAPARARTLAELCVRAAEELGLPRSAARAEYLLARVVAEAGDLEGALGLIASARERYRSVGDEVLALRTDLGRMQVLDDLGDHRGAVEVGNRVLRTLPQAGGDRVAAAAVEAAVMCNLGVAHSFLGDHETSLGLYARAETAYAGLHQPVQVAQQRANQGIELLALGQAREARARLCSARAEFARAGDHLWTAKCAAHLADAHQHLGELVDALALLDEAGSELEDLGATAELLRVHVQRARTYLSAGLFDESAAEADRAIAEAQELSMGHDEGFARLTKAAAQLSAGLLVEAGVELDAAIDIFDRVGDRQFRASADLLRAELADRLGDDDARHEALSRALGALEAGGWLIPLGWALLKHVDLSEDAGERSRALDRADEIVATVGVPALRHGLAVRRARLSAERGAHHETVRLLGDAVADVQRSGSGLPDPILRLAFRTSHMAAFDDLVDALVRRGTDGDPARALRYSDDAKARTLLDLITGTIGSRGGDGAVERDGDDRLGRSMADLRSTYAVLGDSAGEDGLADHLARAERLETEVSSLRVRAASSFRVPGPRRAHHDDPAPDEGPPSISYHCHGQDVIAFVSRGSGVVTERLVGVLPRVRHLIDDLESQWARFQLGSGFVDHHHDALLLTCRAVLGDLHDLVWAPLRTHLADLATAELVVVPHGPLHRVPFHALFDGTAHLVDGWILSVAPTTPRAAVAGPAPVPARDVRVLAVPDVRSPLIADEARAIGELFPNAAVHIGRGTSLGVLRGLGEQAIVHVACQGMFRPDNPLFSAIRMGDHWVTGVDVLEADLRGALVTLSACESGRPGAGAAEPVGLAWSFLAAGAAGVVVSQWLVDDATTLELMVEMYRHIADGEPTPSALAAAQRLVASHHPHPYHWAAFSYVSAPPVRTLEVLP</sequence>
<accession>A0A927K4D8</accession>
<evidence type="ECO:0000313" key="4">
    <source>
        <dbReference type="Proteomes" id="UP000616839"/>
    </source>
</evidence>
<comment type="caution">
    <text evidence="3">The sequence shown here is derived from an EMBL/GenBank/DDBJ whole genome shotgun (WGS) entry which is preliminary data.</text>
</comment>
<dbReference type="Gene3D" id="1.25.40.10">
    <property type="entry name" value="Tetratricopeptide repeat domain"/>
    <property type="match status" value="1"/>
</dbReference>